<dbReference type="EMBL" id="KZ613972">
    <property type="protein sequence ID" value="PMD29644.1"/>
    <property type="molecule type" value="Genomic_DNA"/>
</dbReference>
<dbReference type="GO" id="GO:0006351">
    <property type="term" value="P:DNA-templated transcription"/>
    <property type="evidence" value="ECO:0007669"/>
    <property type="project" value="InterPro"/>
</dbReference>
<name>A0A2J6QTQ3_HYAVF</name>
<accession>A0A2J6QTQ3</accession>
<dbReference type="GO" id="GO:0008270">
    <property type="term" value="F:zinc ion binding"/>
    <property type="evidence" value="ECO:0007669"/>
    <property type="project" value="InterPro"/>
</dbReference>
<evidence type="ECO:0000256" key="3">
    <source>
        <dbReference type="ARBA" id="ARBA00023125"/>
    </source>
</evidence>
<keyword evidence="7" id="KW-0472">Membrane</keyword>
<evidence type="ECO:0000313" key="9">
    <source>
        <dbReference type="EMBL" id="PMD29644.1"/>
    </source>
</evidence>
<dbReference type="PROSITE" id="PS00463">
    <property type="entry name" value="ZN2_CY6_FUNGAL_1"/>
    <property type="match status" value="1"/>
</dbReference>
<dbReference type="GO" id="GO:0000435">
    <property type="term" value="P:positive regulation of transcription from RNA polymerase II promoter by galactose"/>
    <property type="evidence" value="ECO:0007669"/>
    <property type="project" value="TreeGrafter"/>
</dbReference>
<dbReference type="Proteomes" id="UP000235786">
    <property type="component" value="Unassembled WGS sequence"/>
</dbReference>
<keyword evidence="4" id="KW-0804">Transcription</keyword>
<dbReference type="SMART" id="SM00066">
    <property type="entry name" value="GAL4"/>
    <property type="match status" value="1"/>
</dbReference>
<feature type="compositionally biased region" description="Low complexity" evidence="6">
    <location>
        <begin position="100"/>
        <end position="111"/>
    </location>
</feature>
<dbReference type="PANTHER" id="PTHR47424:SF3">
    <property type="entry name" value="REGULATORY PROTEIN GAL4"/>
    <property type="match status" value="1"/>
</dbReference>
<keyword evidence="5" id="KW-0539">Nucleus</keyword>
<keyword evidence="7" id="KW-1133">Transmembrane helix</keyword>
<dbReference type="AlphaFoldDB" id="A0A2J6QTQ3"/>
<evidence type="ECO:0000256" key="1">
    <source>
        <dbReference type="ARBA" id="ARBA00022723"/>
    </source>
</evidence>
<sequence>MDPEKSGEHVSKRRRIALACRACRTRKSRCDGQRPRCSGCTELNFDCIYTQSASSSNVIVGKEYLTSLEERLSVVEKRLNDFGDGTVHPLPTPAQHSSVGEQQRQGRTQEGASPFSVEITDVDDEDGAHEDSTDGMGAIVFTDEEDCAFFGPSSNIAFTRHISRAVGRLSRVDHQYATPRTNESLQLDGGLMSVSRPPSPSRPEGSARGTQRTPRKQQVSIYALPPEEETLDLIQRYFSNTGLFFPYLHEESFMETYQNLRRTNFTKTRKTWLGLLNMVLAFATSTTVSDDLSAEKRAEISDVYYQRALGLCDKQIFRGTSVELVQYLLLMGQYLQGTQKSIQTWTIHGLAVKAAFQLGLHSSEASKRLSPLEREIRKRVWFGCIVLDRTLSMTFGRPAAIPDSYIKLELPVDIDTLISPNTPADPRKHASVQFFNVTITLYKIMWNVIDLLYGGNIGYEGTASLFDIVGTLFQMEHQLVEWERALPKDMGLRNSRDIPFESDDANQIERYRVVITLRYHNLRILIHRVVVVKFLDACGRTDRDEQELALLQQIGLNSIQICVQSSLEIIAIVNLIVHSTGVRRGFLGAWWFSLYYTFNAALVVFACLLVNHTAGFTNMPLSISLDVTSKPLQTAVDALMLLDNGNRMVERCAAFLGRLGRLLSSLTSGPSDTHPLAYTSLLPGVTVPNIPMIQNGDMPLHQPVNMQEQSPLGMDLGEFMMESDLDFLNYFSIPPSVPNGVVTNSGGFR</sequence>
<reference evidence="9 10" key="1">
    <citation type="submission" date="2016-04" db="EMBL/GenBank/DDBJ databases">
        <title>A degradative enzymes factory behind the ericoid mycorrhizal symbiosis.</title>
        <authorList>
            <consortium name="DOE Joint Genome Institute"/>
            <person name="Martino E."/>
            <person name="Morin E."/>
            <person name="Grelet G."/>
            <person name="Kuo A."/>
            <person name="Kohler A."/>
            <person name="Daghino S."/>
            <person name="Barry K."/>
            <person name="Choi C."/>
            <person name="Cichocki N."/>
            <person name="Clum A."/>
            <person name="Copeland A."/>
            <person name="Hainaut M."/>
            <person name="Haridas S."/>
            <person name="Labutti K."/>
            <person name="Lindquist E."/>
            <person name="Lipzen A."/>
            <person name="Khouja H.-R."/>
            <person name="Murat C."/>
            <person name="Ohm R."/>
            <person name="Olson A."/>
            <person name="Spatafora J."/>
            <person name="Veneault-Fourrey C."/>
            <person name="Henrissat B."/>
            <person name="Grigoriev I."/>
            <person name="Martin F."/>
            <person name="Perotto S."/>
        </authorList>
    </citation>
    <scope>NUCLEOTIDE SEQUENCE [LARGE SCALE GENOMIC DNA]</scope>
    <source>
        <strain evidence="9 10">F</strain>
    </source>
</reference>
<dbReference type="Gene3D" id="4.10.240.10">
    <property type="entry name" value="Zn(2)-C6 fungal-type DNA-binding domain"/>
    <property type="match status" value="1"/>
</dbReference>
<evidence type="ECO:0000256" key="2">
    <source>
        <dbReference type="ARBA" id="ARBA00023015"/>
    </source>
</evidence>
<evidence type="ECO:0000256" key="6">
    <source>
        <dbReference type="SAM" id="MobiDB-lite"/>
    </source>
</evidence>
<keyword evidence="3" id="KW-0238">DNA-binding</keyword>
<dbReference type="Pfam" id="PF00172">
    <property type="entry name" value="Zn_clus"/>
    <property type="match status" value="1"/>
</dbReference>
<evidence type="ECO:0000256" key="5">
    <source>
        <dbReference type="ARBA" id="ARBA00023242"/>
    </source>
</evidence>
<organism evidence="9 10">
    <name type="scientific">Hyaloscypha variabilis (strain UAMH 11265 / GT02V1 / F)</name>
    <name type="common">Meliniomyces variabilis</name>
    <dbReference type="NCBI Taxonomy" id="1149755"/>
    <lineage>
        <taxon>Eukaryota</taxon>
        <taxon>Fungi</taxon>
        <taxon>Dikarya</taxon>
        <taxon>Ascomycota</taxon>
        <taxon>Pezizomycotina</taxon>
        <taxon>Leotiomycetes</taxon>
        <taxon>Helotiales</taxon>
        <taxon>Hyaloscyphaceae</taxon>
        <taxon>Hyaloscypha</taxon>
        <taxon>Hyaloscypha variabilis</taxon>
    </lineage>
</organism>
<dbReference type="InterPro" id="IPR036864">
    <property type="entry name" value="Zn2-C6_fun-type_DNA-bd_sf"/>
</dbReference>
<dbReference type="InterPro" id="IPR001138">
    <property type="entry name" value="Zn2Cys6_DnaBD"/>
</dbReference>
<evidence type="ECO:0000256" key="7">
    <source>
        <dbReference type="SAM" id="Phobius"/>
    </source>
</evidence>
<dbReference type="Pfam" id="PF04082">
    <property type="entry name" value="Fungal_trans"/>
    <property type="match status" value="1"/>
</dbReference>
<dbReference type="GO" id="GO:0000981">
    <property type="term" value="F:DNA-binding transcription factor activity, RNA polymerase II-specific"/>
    <property type="evidence" value="ECO:0007669"/>
    <property type="project" value="InterPro"/>
</dbReference>
<dbReference type="STRING" id="1149755.A0A2J6QTQ3"/>
<dbReference type="CDD" id="cd00067">
    <property type="entry name" value="GAL4"/>
    <property type="match status" value="1"/>
</dbReference>
<feature type="region of interest" description="Disordered" evidence="6">
    <location>
        <begin position="83"/>
        <end position="116"/>
    </location>
</feature>
<dbReference type="PROSITE" id="PS50048">
    <property type="entry name" value="ZN2_CY6_FUNGAL_2"/>
    <property type="match status" value="1"/>
</dbReference>
<feature type="domain" description="Zn(2)-C6 fungal-type" evidence="8">
    <location>
        <begin position="19"/>
        <end position="49"/>
    </location>
</feature>
<gene>
    <name evidence="9" type="ORF">L207DRAFT_474789</name>
</gene>
<dbReference type="SUPFAM" id="SSF57701">
    <property type="entry name" value="Zn2/Cys6 DNA-binding domain"/>
    <property type="match status" value="1"/>
</dbReference>
<feature type="compositionally biased region" description="Polar residues" evidence="6">
    <location>
        <begin position="208"/>
        <end position="218"/>
    </location>
</feature>
<dbReference type="InterPro" id="IPR007219">
    <property type="entry name" value="XnlR_reg_dom"/>
</dbReference>
<dbReference type="InterPro" id="IPR051127">
    <property type="entry name" value="Fungal_SecMet_Regulators"/>
</dbReference>
<feature type="transmembrane region" description="Helical" evidence="7">
    <location>
        <begin position="589"/>
        <end position="610"/>
    </location>
</feature>
<evidence type="ECO:0000313" key="10">
    <source>
        <dbReference type="Proteomes" id="UP000235786"/>
    </source>
</evidence>
<protein>
    <recommendedName>
        <fullName evidence="8">Zn(2)-C6 fungal-type domain-containing protein</fullName>
    </recommendedName>
</protein>
<evidence type="ECO:0000256" key="4">
    <source>
        <dbReference type="ARBA" id="ARBA00023163"/>
    </source>
</evidence>
<keyword evidence="2" id="KW-0805">Transcription regulation</keyword>
<dbReference type="PANTHER" id="PTHR47424">
    <property type="entry name" value="REGULATORY PROTEIN GAL4"/>
    <property type="match status" value="1"/>
</dbReference>
<keyword evidence="10" id="KW-1185">Reference proteome</keyword>
<dbReference type="GO" id="GO:0000978">
    <property type="term" value="F:RNA polymerase II cis-regulatory region sequence-specific DNA binding"/>
    <property type="evidence" value="ECO:0007669"/>
    <property type="project" value="TreeGrafter"/>
</dbReference>
<dbReference type="GO" id="GO:0005634">
    <property type="term" value="C:nucleus"/>
    <property type="evidence" value="ECO:0007669"/>
    <property type="project" value="TreeGrafter"/>
</dbReference>
<feature type="region of interest" description="Disordered" evidence="6">
    <location>
        <begin position="177"/>
        <end position="218"/>
    </location>
</feature>
<proteinExistence type="predicted"/>
<evidence type="ECO:0000259" key="8">
    <source>
        <dbReference type="PROSITE" id="PS50048"/>
    </source>
</evidence>
<dbReference type="CDD" id="cd12148">
    <property type="entry name" value="fungal_TF_MHR"/>
    <property type="match status" value="1"/>
</dbReference>
<dbReference type="SMART" id="SM00906">
    <property type="entry name" value="Fungal_trans"/>
    <property type="match status" value="1"/>
</dbReference>
<keyword evidence="1" id="KW-0479">Metal-binding</keyword>
<keyword evidence="7" id="KW-0812">Transmembrane</keyword>
<dbReference type="OrthoDB" id="3364175at2759"/>